<comment type="subcellular location">
    <subcellularLocation>
        <location evidence="1">Nucleus</location>
    </subcellularLocation>
</comment>
<dbReference type="SUPFAM" id="SSF63748">
    <property type="entry name" value="Tudor/PWWP/MBT"/>
    <property type="match status" value="1"/>
</dbReference>
<accession>A0ABM3HSC7</accession>
<evidence type="ECO:0000256" key="5">
    <source>
        <dbReference type="ARBA" id="ARBA00023204"/>
    </source>
</evidence>
<evidence type="ECO:0000256" key="8">
    <source>
        <dbReference type="SAM" id="MobiDB-lite"/>
    </source>
</evidence>
<evidence type="ECO:0000256" key="2">
    <source>
        <dbReference type="ARBA" id="ARBA00022618"/>
    </source>
</evidence>
<evidence type="ECO:0000256" key="6">
    <source>
        <dbReference type="ARBA" id="ARBA00023242"/>
    </source>
</evidence>
<sequence>MEQLISAESTWWLRTSHGIAKIIGEVACDAEDLLANMEQGPSDPLQDSLLPLMKALIANSLLTHSVEGVRVSVTYCLTEIMRISAPLEPFNDDQMKVIFELIVEAFSKLSQASTQYYEKVLSILETVARVKACLLMLDLQCNALVVRMFHSFWAFIRSDPADDILWAVEQIMTDILSKSEDISLGLLNPLLASVLKGNKNVSPSCWKLGERVITSCAAKLAPVLHGAVQSNGTTVDDYSPVVASICENEPTMENHHVNGSSQPVVANGVICFPGKVVPDLYSAPGFNTSDAAALLVPNDVVPVAKTSTDKADSLGSKGPTKLEIDLEALPKKREWKPNKLLNPAEGYDLSWLYVEAQKSGHRRVLVNGRDLPAAPKIPSRKRRMQQKVNVEPDAGESAVDRDVEAPVAGDLAGEKSKLSIVGGRMSNFSNAISEGSGLPGRRLVGQKIKVWWPLDKTFYDGLIQSYDPIIKKHKVLYDDGDKETLNLEKERWEFIEDNLPEEEADNPKPITAPVILTKQRGSDKSSESMKILNYNEIVKRAGAATSLPEVEAPNFSNQNIGGDGSSNDDSNDGNVFEIRARSKDVQVENPSRSTSDDSTPEASLPRAISVLSKDVQLKKPRTSTSNESTPEGSPLRPMRAKSTDVRLSSTSNDSTLEASPPRPWGLWQSQSHRY</sequence>
<keyword evidence="5" id="KW-0234">DNA repair</keyword>
<dbReference type="CDD" id="cd20404">
    <property type="entry name" value="Tudor_Agenet_AtEML-like"/>
    <property type="match status" value="1"/>
</dbReference>
<evidence type="ECO:0000256" key="3">
    <source>
        <dbReference type="ARBA" id="ARBA00022763"/>
    </source>
</evidence>
<feature type="compositionally biased region" description="Polar residues" evidence="8">
    <location>
        <begin position="622"/>
        <end position="631"/>
    </location>
</feature>
<dbReference type="InterPro" id="IPR016024">
    <property type="entry name" value="ARM-type_fold"/>
</dbReference>
<gene>
    <name evidence="10" type="primary">LOC115728848</name>
</gene>
<evidence type="ECO:0000256" key="4">
    <source>
        <dbReference type="ARBA" id="ARBA00022776"/>
    </source>
</evidence>
<feature type="region of interest" description="Disordered" evidence="8">
    <location>
        <begin position="378"/>
        <end position="398"/>
    </location>
</feature>
<evidence type="ECO:0000313" key="9">
    <source>
        <dbReference type="Proteomes" id="UP000827889"/>
    </source>
</evidence>
<dbReference type="Proteomes" id="UP000827889">
    <property type="component" value="Chromosome 8"/>
</dbReference>
<dbReference type="PANTHER" id="PTHR12663:SF3">
    <property type="entry name" value="SISTER CHROMATID COHESION PROTEIN PDS5 HOMOLOG C"/>
    <property type="match status" value="1"/>
</dbReference>
<keyword evidence="4" id="KW-0498">Mitosis</keyword>
<dbReference type="RefSeq" id="XP_048139482.1">
    <property type="nucleotide sequence ID" value="XM_048283525.1"/>
</dbReference>
<reference evidence="10" key="1">
    <citation type="submission" date="2025-08" db="UniProtKB">
        <authorList>
            <consortium name="RefSeq"/>
        </authorList>
    </citation>
    <scope>IDENTIFICATION</scope>
    <source>
        <tissue evidence="10">Leaf</tissue>
    </source>
</reference>
<keyword evidence="3" id="KW-0227">DNA damage</keyword>
<dbReference type="InterPro" id="IPR039776">
    <property type="entry name" value="Pds5"/>
</dbReference>
<keyword evidence="2" id="KW-0132">Cell division</keyword>
<keyword evidence="9" id="KW-1185">Reference proteome</keyword>
<feature type="compositionally biased region" description="Low complexity" evidence="8">
    <location>
        <begin position="556"/>
        <end position="574"/>
    </location>
</feature>
<dbReference type="GeneID" id="115728848"/>
<organism evidence="9 10">
    <name type="scientific">Rhodamnia argentea</name>
    <dbReference type="NCBI Taxonomy" id="178133"/>
    <lineage>
        <taxon>Eukaryota</taxon>
        <taxon>Viridiplantae</taxon>
        <taxon>Streptophyta</taxon>
        <taxon>Embryophyta</taxon>
        <taxon>Tracheophyta</taxon>
        <taxon>Spermatophyta</taxon>
        <taxon>Magnoliopsida</taxon>
        <taxon>eudicotyledons</taxon>
        <taxon>Gunneridae</taxon>
        <taxon>Pentapetalae</taxon>
        <taxon>rosids</taxon>
        <taxon>malvids</taxon>
        <taxon>Myrtales</taxon>
        <taxon>Myrtaceae</taxon>
        <taxon>Myrtoideae</taxon>
        <taxon>Myrteae</taxon>
        <taxon>Australasian group</taxon>
        <taxon>Rhodamnia</taxon>
    </lineage>
</organism>
<dbReference type="Gene3D" id="2.30.30.140">
    <property type="match status" value="1"/>
</dbReference>
<name>A0ABM3HSC7_9MYRT</name>
<evidence type="ECO:0000313" key="10">
    <source>
        <dbReference type="RefSeq" id="XP_048139482.1"/>
    </source>
</evidence>
<dbReference type="PANTHER" id="PTHR12663">
    <property type="entry name" value="ANDROGEN INDUCED INHIBITOR OF PROLIFERATION AS3 / PDS5-RELATED"/>
    <property type="match status" value="1"/>
</dbReference>
<evidence type="ECO:0000256" key="7">
    <source>
        <dbReference type="ARBA" id="ARBA00023306"/>
    </source>
</evidence>
<dbReference type="Pfam" id="PF20168">
    <property type="entry name" value="PDS5"/>
    <property type="match status" value="1"/>
</dbReference>
<feature type="compositionally biased region" description="Polar residues" evidence="8">
    <location>
        <begin position="588"/>
        <end position="601"/>
    </location>
</feature>
<evidence type="ECO:0000256" key="1">
    <source>
        <dbReference type="ARBA" id="ARBA00004123"/>
    </source>
</evidence>
<keyword evidence="7" id="KW-0131">Cell cycle</keyword>
<dbReference type="SUPFAM" id="SSF48371">
    <property type="entry name" value="ARM repeat"/>
    <property type="match status" value="1"/>
</dbReference>
<feature type="region of interest" description="Disordered" evidence="8">
    <location>
        <begin position="549"/>
        <end position="674"/>
    </location>
</feature>
<proteinExistence type="predicted"/>
<keyword evidence="6" id="KW-0539">Nucleus</keyword>
<feature type="compositionally biased region" description="Polar residues" evidence="8">
    <location>
        <begin position="645"/>
        <end position="657"/>
    </location>
</feature>
<protein>
    <submittedName>
        <fullName evidence="10">Sister chromatid cohesion protein PDS5 homolog C-like isoform X1</fullName>
    </submittedName>
</protein>